<sequence>MQSGLFNILNSLQSLLGVPGSCISNPYHPGQILTYVHKIDLSISPIVYKFKGTCLQQLEINFFHFISRKPSTFRALSTTDVALRIVEVERNTITIALWRRLVFLDIKPKQRDRAAWDFSTVFYQNGLVFLDMKSEQRDRAAWYSNG</sequence>
<dbReference type="EnsemblMetazoa" id="GPPI033268-RA">
    <property type="protein sequence ID" value="GPPI033268-PA"/>
    <property type="gene ID" value="GPPI033268"/>
</dbReference>
<organism evidence="1 2">
    <name type="scientific">Glossina palpalis gambiensis</name>
    <dbReference type="NCBI Taxonomy" id="67801"/>
    <lineage>
        <taxon>Eukaryota</taxon>
        <taxon>Metazoa</taxon>
        <taxon>Ecdysozoa</taxon>
        <taxon>Arthropoda</taxon>
        <taxon>Hexapoda</taxon>
        <taxon>Insecta</taxon>
        <taxon>Pterygota</taxon>
        <taxon>Neoptera</taxon>
        <taxon>Endopterygota</taxon>
        <taxon>Diptera</taxon>
        <taxon>Brachycera</taxon>
        <taxon>Muscomorpha</taxon>
        <taxon>Hippoboscoidea</taxon>
        <taxon>Glossinidae</taxon>
        <taxon>Glossina</taxon>
    </lineage>
</organism>
<reference evidence="2" key="1">
    <citation type="submission" date="2015-01" db="EMBL/GenBank/DDBJ databases">
        <authorList>
            <person name="Aksoy S."/>
            <person name="Warren W."/>
            <person name="Wilson R.K."/>
        </authorList>
    </citation>
    <scope>NUCLEOTIDE SEQUENCE [LARGE SCALE GENOMIC DNA]</scope>
    <source>
        <strain evidence="2">IAEA</strain>
    </source>
</reference>
<reference evidence="1" key="2">
    <citation type="submission" date="2020-05" db="UniProtKB">
        <authorList>
            <consortium name="EnsemblMetazoa"/>
        </authorList>
    </citation>
    <scope>IDENTIFICATION</scope>
    <source>
        <strain evidence="1">IAEA</strain>
    </source>
</reference>
<evidence type="ECO:0000313" key="2">
    <source>
        <dbReference type="Proteomes" id="UP000092460"/>
    </source>
</evidence>
<evidence type="ECO:0000313" key="1">
    <source>
        <dbReference type="EnsemblMetazoa" id="GPPI033268-PA"/>
    </source>
</evidence>
<dbReference type="Proteomes" id="UP000092460">
    <property type="component" value="Unassembled WGS sequence"/>
</dbReference>
<dbReference type="AlphaFoldDB" id="A0A1B0BKS1"/>
<proteinExistence type="predicted"/>
<protein>
    <submittedName>
        <fullName evidence="1">Uncharacterized protein</fullName>
    </submittedName>
</protein>
<accession>A0A1B0BKS1</accession>
<dbReference type="VEuPathDB" id="VectorBase:GPPI033268"/>
<dbReference type="EMBL" id="JXJN01016001">
    <property type="status" value="NOT_ANNOTATED_CDS"/>
    <property type="molecule type" value="Genomic_DNA"/>
</dbReference>
<name>A0A1B0BKS1_9MUSC</name>
<keyword evidence="2" id="KW-1185">Reference proteome</keyword>